<proteinExistence type="predicted"/>
<dbReference type="EMBL" id="LXQA011463237">
    <property type="protein sequence ID" value="MCI98072.1"/>
    <property type="molecule type" value="Genomic_DNA"/>
</dbReference>
<name>A0A392WF80_9FABA</name>
<reference evidence="1 2" key="1">
    <citation type="journal article" date="2018" name="Front. Plant Sci.">
        <title>Red Clover (Trifolium pratense) and Zigzag Clover (T. medium) - A Picture of Genomic Similarities and Differences.</title>
        <authorList>
            <person name="Dluhosova J."/>
            <person name="Istvanek J."/>
            <person name="Nedelnik J."/>
            <person name="Repkova J."/>
        </authorList>
    </citation>
    <scope>NUCLEOTIDE SEQUENCE [LARGE SCALE GENOMIC DNA]</scope>
    <source>
        <strain evidence="2">cv. 10/8</strain>
        <tissue evidence="1">Leaf</tissue>
    </source>
</reference>
<comment type="caution">
    <text evidence="1">The sequence shown here is derived from an EMBL/GenBank/DDBJ whole genome shotgun (WGS) entry which is preliminary data.</text>
</comment>
<evidence type="ECO:0000313" key="2">
    <source>
        <dbReference type="Proteomes" id="UP000265520"/>
    </source>
</evidence>
<sequence>MAHCAGYQVFITGGFGLLRVAQIHVVWRAYSYDHPARGAGSGTRCASAKSI</sequence>
<evidence type="ECO:0000313" key="1">
    <source>
        <dbReference type="EMBL" id="MCI98072.1"/>
    </source>
</evidence>
<organism evidence="1 2">
    <name type="scientific">Trifolium medium</name>
    <dbReference type="NCBI Taxonomy" id="97028"/>
    <lineage>
        <taxon>Eukaryota</taxon>
        <taxon>Viridiplantae</taxon>
        <taxon>Streptophyta</taxon>
        <taxon>Embryophyta</taxon>
        <taxon>Tracheophyta</taxon>
        <taxon>Spermatophyta</taxon>
        <taxon>Magnoliopsida</taxon>
        <taxon>eudicotyledons</taxon>
        <taxon>Gunneridae</taxon>
        <taxon>Pentapetalae</taxon>
        <taxon>rosids</taxon>
        <taxon>fabids</taxon>
        <taxon>Fabales</taxon>
        <taxon>Fabaceae</taxon>
        <taxon>Papilionoideae</taxon>
        <taxon>50 kb inversion clade</taxon>
        <taxon>NPAAA clade</taxon>
        <taxon>Hologalegina</taxon>
        <taxon>IRL clade</taxon>
        <taxon>Trifolieae</taxon>
        <taxon>Trifolium</taxon>
    </lineage>
</organism>
<protein>
    <submittedName>
        <fullName evidence="1">Uncharacterized protein</fullName>
    </submittedName>
</protein>
<dbReference type="Proteomes" id="UP000265520">
    <property type="component" value="Unassembled WGS sequence"/>
</dbReference>
<keyword evidence="2" id="KW-1185">Reference proteome</keyword>
<dbReference type="AlphaFoldDB" id="A0A392WF80"/>
<accession>A0A392WF80</accession>